<reference evidence="2 3" key="1">
    <citation type="submission" date="2020-05" db="EMBL/GenBank/DDBJ databases">
        <title>Gimesia benthica sp. nov., a novel planctomycete isolated from a deep-sea water sample of the Northwest Indian Ocean.</title>
        <authorList>
            <person name="Wang J."/>
            <person name="Ruan C."/>
            <person name="Song L."/>
            <person name="Zhu Y."/>
            <person name="Li A."/>
            <person name="Zheng X."/>
            <person name="Wang L."/>
            <person name="Lu Z."/>
            <person name="Huang Y."/>
            <person name="Du W."/>
            <person name="Zhou Y."/>
            <person name="Huang L."/>
            <person name="Dai X."/>
        </authorList>
    </citation>
    <scope>NUCLEOTIDE SEQUENCE [LARGE SCALE GENOMIC DNA]</scope>
    <source>
        <strain evidence="2 3">YYQ-30</strain>
    </source>
</reference>
<keyword evidence="1" id="KW-0472">Membrane</keyword>
<evidence type="ECO:0000313" key="2">
    <source>
        <dbReference type="EMBL" id="NNU81625.1"/>
    </source>
</evidence>
<keyword evidence="1" id="KW-0812">Transmembrane</keyword>
<proteinExistence type="predicted"/>
<name>A0A849L5G7_9RHOB</name>
<evidence type="ECO:0000256" key="1">
    <source>
        <dbReference type="SAM" id="Phobius"/>
    </source>
</evidence>
<comment type="caution">
    <text evidence="2">The sequence shown here is derived from an EMBL/GenBank/DDBJ whole genome shotgun (WGS) entry which is preliminary data.</text>
</comment>
<feature type="transmembrane region" description="Helical" evidence="1">
    <location>
        <begin position="39"/>
        <end position="61"/>
    </location>
</feature>
<gene>
    <name evidence="2" type="ORF">HMH01_14385</name>
</gene>
<evidence type="ECO:0000313" key="3">
    <source>
        <dbReference type="Proteomes" id="UP000572377"/>
    </source>
</evidence>
<accession>A0A849L5G7</accession>
<keyword evidence="1" id="KW-1133">Transmembrane helix</keyword>
<keyword evidence="3" id="KW-1185">Reference proteome</keyword>
<feature type="transmembrane region" description="Helical" evidence="1">
    <location>
        <begin position="7"/>
        <end position="27"/>
    </location>
</feature>
<protein>
    <submittedName>
        <fullName evidence="2">Uncharacterized protein</fullName>
    </submittedName>
</protein>
<dbReference type="Proteomes" id="UP000572377">
    <property type="component" value="Unassembled WGS sequence"/>
</dbReference>
<sequence length="69" mass="7119">MSPRRAFSFGVNLGLGLIGGTLAWASFSWLAMLEPSLSTFLAILTVGGGIGALVTLGLGSLRNILLRDA</sequence>
<organism evidence="2 3">
    <name type="scientific">Halovulum dunhuangense</name>
    <dbReference type="NCBI Taxonomy" id="1505036"/>
    <lineage>
        <taxon>Bacteria</taxon>
        <taxon>Pseudomonadati</taxon>
        <taxon>Pseudomonadota</taxon>
        <taxon>Alphaproteobacteria</taxon>
        <taxon>Rhodobacterales</taxon>
        <taxon>Paracoccaceae</taxon>
        <taxon>Halovulum</taxon>
    </lineage>
</organism>
<dbReference type="EMBL" id="JABFBC010000002">
    <property type="protein sequence ID" value="NNU81625.1"/>
    <property type="molecule type" value="Genomic_DNA"/>
</dbReference>
<dbReference type="AlphaFoldDB" id="A0A849L5G7"/>